<reference evidence="19 20" key="1">
    <citation type="submission" date="2018-12" db="EMBL/GenBank/DDBJ databases">
        <authorList>
            <consortium name="Pathogen Informatics"/>
        </authorList>
    </citation>
    <scope>NUCLEOTIDE SEQUENCE [LARGE SCALE GENOMIC DNA]</scope>
    <source>
        <strain evidence="19 20">NCTC11923</strain>
    </source>
</reference>
<comment type="catalytic activity">
    <reaction evidence="1">
        <text>a CDP-1,2-diacyl-sn-glycerol + choline = a 1,2-diacyl-sn-glycero-3-phosphocholine + CMP + H(+)</text>
        <dbReference type="Rhea" id="RHEA:14597"/>
        <dbReference type="ChEBI" id="CHEBI:15354"/>
        <dbReference type="ChEBI" id="CHEBI:15378"/>
        <dbReference type="ChEBI" id="CHEBI:57643"/>
        <dbReference type="ChEBI" id="CHEBI:58332"/>
        <dbReference type="ChEBI" id="CHEBI:60377"/>
        <dbReference type="EC" id="2.7.8.24"/>
    </reaction>
</comment>
<protein>
    <recommendedName>
        <fullName evidence="5">Phosphatidylcholine synthase</fullName>
        <ecNumber evidence="4">2.7.8.24</ecNumber>
    </recommendedName>
    <alternativeName>
        <fullName evidence="17">CDP-diglyceride-choline O-phosphatidyltransferase</fullName>
    </alternativeName>
</protein>
<feature type="transmembrane region" description="Helical" evidence="18">
    <location>
        <begin position="211"/>
        <end position="229"/>
    </location>
</feature>
<dbReference type="GO" id="GO:0008654">
    <property type="term" value="P:phospholipid biosynthetic process"/>
    <property type="evidence" value="ECO:0007669"/>
    <property type="project" value="UniProtKB-KW"/>
</dbReference>
<evidence type="ECO:0000256" key="5">
    <source>
        <dbReference type="ARBA" id="ARBA00015623"/>
    </source>
</evidence>
<evidence type="ECO:0000256" key="13">
    <source>
        <dbReference type="ARBA" id="ARBA00023136"/>
    </source>
</evidence>
<dbReference type="GO" id="GO:0050520">
    <property type="term" value="F:phosphatidylcholine synthase activity"/>
    <property type="evidence" value="ECO:0007669"/>
    <property type="project" value="UniProtKB-EC"/>
</dbReference>
<evidence type="ECO:0000256" key="6">
    <source>
        <dbReference type="ARBA" id="ARBA00022475"/>
    </source>
</evidence>
<evidence type="ECO:0000256" key="17">
    <source>
        <dbReference type="ARBA" id="ARBA00033321"/>
    </source>
</evidence>
<dbReference type="InterPro" id="IPR043130">
    <property type="entry name" value="CDP-OH_PTrfase_TM_dom"/>
</dbReference>
<feature type="transmembrane region" description="Helical" evidence="18">
    <location>
        <begin position="105"/>
        <end position="123"/>
    </location>
</feature>
<keyword evidence="12" id="KW-0443">Lipid metabolism</keyword>
<dbReference type="KEGG" id="asla:NCTC11923_00295"/>
<comment type="cofactor">
    <cofactor evidence="2">
        <name>Mn(2+)</name>
        <dbReference type="ChEBI" id="CHEBI:29035"/>
    </cofactor>
</comment>
<evidence type="ECO:0000256" key="14">
    <source>
        <dbReference type="ARBA" id="ARBA00023209"/>
    </source>
</evidence>
<evidence type="ECO:0000313" key="19">
    <source>
        <dbReference type="EMBL" id="VEG73686.1"/>
    </source>
</evidence>
<feature type="transmembrane region" description="Helical" evidence="18">
    <location>
        <begin position="156"/>
        <end position="175"/>
    </location>
</feature>
<organism evidence="19 20">
    <name type="scientific">Actinomyces slackii</name>
    <dbReference type="NCBI Taxonomy" id="52774"/>
    <lineage>
        <taxon>Bacteria</taxon>
        <taxon>Bacillati</taxon>
        <taxon>Actinomycetota</taxon>
        <taxon>Actinomycetes</taxon>
        <taxon>Actinomycetales</taxon>
        <taxon>Actinomycetaceae</taxon>
        <taxon>Actinomyces</taxon>
    </lineage>
</organism>
<dbReference type="EC" id="2.7.8.24" evidence="4"/>
<evidence type="ECO:0000256" key="9">
    <source>
        <dbReference type="ARBA" id="ARBA00022679"/>
    </source>
</evidence>
<evidence type="ECO:0000256" key="1">
    <source>
        <dbReference type="ARBA" id="ARBA00000958"/>
    </source>
</evidence>
<evidence type="ECO:0000256" key="7">
    <source>
        <dbReference type="ARBA" id="ARBA00022516"/>
    </source>
</evidence>
<evidence type="ECO:0000256" key="10">
    <source>
        <dbReference type="ARBA" id="ARBA00022692"/>
    </source>
</evidence>
<keyword evidence="9 19" id="KW-0808">Transferase</keyword>
<feature type="transmembrane region" description="Helical" evidence="18">
    <location>
        <begin position="132"/>
        <end position="150"/>
    </location>
</feature>
<gene>
    <name evidence="19" type="primary">pcs</name>
    <name evidence="19" type="ORF">NCTC11923_00295</name>
</gene>
<evidence type="ECO:0000256" key="11">
    <source>
        <dbReference type="ARBA" id="ARBA00022989"/>
    </source>
</evidence>
<dbReference type="PIRSF" id="PIRSF000851">
    <property type="entry name" value="PcS"/>
    <property type="match status" value="1"/>
</dbReference>
<name>A0A448K9S8_9ACTO</name>
<sequence length="241" mass="26516">MMSSPCPLSSRAAAWAVHVLTMSGLVWASLATLATVHEEITWMWVWLLVALVVDGVDGTLARRTRVSEVIPWFDGGIVDIVVDYLTWTFIPALFMYLYLPMGPGPVKALMLVLILSSAMFCYANKNWKSTDYYFVGFPAAWNVVALMFYVLGTPALVNILVTVVLSVLTLVPTHYVHPARVKRFRALNIAAATIWFAASCWLVAIHPHRPITAVALIVVFGGWVVLVGIMRSLRGVDAPAA</sequence>
<evidence type="ECO:0000256" key="8">
    <source>
        <dbReference type="ARBA" id="ARBA00022519"/>
    </source>
</evidence>
<evidence type="ECO:0000256" key="3">
    <source>
        <dbReference type="ARBA" id="ARBA00004429"/>
    </source>
</evidence>
<keyword evidence="10 18" id="KW-0812">Transmembrane</keyword>
<proteinExistence type="predicted"/>
<evidence type="ECO:0000256" key="18">
    <source>
        <dbReference type="SAM" id="Phobius"/>
    </source>
</evidence>
<dbReference type="Gene3D" id="1.20.120.1760">
    <property type="match status" value="1"/>
</dbReference>
<comment type="subcellular location">
    <subcellularLocation>
        <location evidence="3">Cell inner membrane</location>
        <topology evidence="3">Multi-pass membrane protein</topology>
    </subcellularLocation>
</comment>
<keyword evidence="13 18" id="KW-0472">Membrane</keyword>
<dbReference type="Proteomes" id="UP000276899">
    <property type="component" value="Chromosome"/>
</dbReference>
<dbReference type="GO" id="GO:0005886">
    <property type="term" value="C:plasma membrane"/>
    <property type="evidence" value="ECO:0007669"/>
    <property type="project" value="UniProtKB-SubCell"/>
</dbReference>
<evidence type="ECO:0000256" key="16">
    <source>
        <dbReference type="ARBA" id="ARBA00023264"/>
    </source>
</evidence>
<keyword evidence="15" id="KW-0464">Manganese</keyword>
<dbReference type="AlphaFoldDB" id="A0A448K9S8"/>
<evidence type="ECO:0000313" key="20">
    <source>
        <dbReference type="Proteomes" id="UP000276899"/>
    </source>
</evidence>
<dbReference type="STRING" id="1278298.GCA_000428685_01518"/>
<accession>A0A448K9S8</accession>
<keyword evidence="14" id="KW-0594">Phospholipid biosynthesis</keyword>
<evidence type="ECO:0000256" key="12">
    <source>
        <dbReference type="ARBA" id="ARBA00023098"/>
    </source>
</evidence>
<dbReference type="RefSeq" id="WP_026426691.1">
    <property type="nucleotide sequence ID" value="NZ_CBCRWE010000015.1"/>
</dbReference>
<keyword evidence="7" id="KW-0444">Lipid biosynthesis</keyword>
<evidence type="ECO:0000256" key="2">
    <source>
        <dbReference type="ARBA" id="ARBA00001936"/>
    </source>
</evidence>
<keyword evidence="20" id="KW-1185">Reference proteome</keyword>
<keyword evidence="16" id="KW-1208">Phospholipid metabolism</keyword>
<evidence type="ECO:0000256" key="4">
    <source>
        <dbReference type="ARBA" id="ARBA00013195"/>
    </source>
</evidence>
<keyword evidence="11 18" id="KW-1133">Transmembrane helix</keyword>
<keyword evidence="8" id="KW-0997">Cell inner membrane</keyword>
<keyword evidence="6" id="KW-1003">Cell membrane</keyword>
<dbReference type="EMBL" id="LR134363">
    <property type="protein sequence ID" value="VEG73686.1"/>
    <property type="molecule type" value="Genomic_DNA"/>
</dbReference>
<evidence type="ECO:0000256" key="15">
    <source>
        <dbReference type="ARBA" id="ARBA00023211"/>
    </source>
</evidence>
<feature type="transmembrane region" description="Helical" evidence="18">
    <location>
        <begin position="12"/>
        <end position="34"/>
    </location>
</feature>
<dbReference type="InterPro" id="IPR026027">
    <property type="entry name" value="PcS"/>
</dbReference>
<feature type="transmembrane region" description="Helical" evidence="18">
    <location>
        <begin position="187"/>
        <end position="205"/>
    </location>
</feature>
<feature type="transmembrane region" description="Helical" evidence="18">
    <location>
        <begin position="40"/>
        <end position="60"/>
    </location>
</feature>